<dbReference type="OrthoDB" id="6296397at2759"/>
<reference evidence="3" key="1">
    <citation type="submission" date="2016-06" db="UniProtKB">
        <authorList>
            <consortium name="WormBaseParasite"/>
        </authorList>
    </citation>
    <scope>IDENTIFICATION</scope>
</reference>
<evidence type="ECO:0000313" key="3">
    <source>
        <dbReference type="WBParaSite" id="ECPE_0000993101-mRNA-1"/>
    </source>
</evidence>
<protein>
    <submittedName>
        <fullName evidence="3">Acyl-CoA_dh_1 domain-containing protein</fullName>
    </submittedName>
</protein>
<gene>
    <name evidence="1" type="ORF">ECPE_LOCUS9900</name>
</gene>
<keyword evidence="2" id="KW-1185">Reference proteome</keyword>
<organism evidence="3">
    <name type="scientific">Echinostoma caproni</name>
    <dbReference type="NCBI Taxonomy" id="27848"/>
    <lineage>
        <taxon>Eukaryota</taxon>
        <taxon>Metazoa</taxon>
        <taxon>Spiralia</taxon>
        <taxon>Lophotrochozoa</taxon>
        <taxon>Platyhelminthes</taxon>
        <taxon>Trematoda</taxon>
        <taxon>Digenea</taxon>
        <taxon>Plagiorchiida</taxon>
        <taxon>Echinostomata</taxon>
        <taxon>Echinostomatoidea</taxon>
        <taxon>Echinostomatidae</taxon>
        <taxon>Echinostoma</taxon>
    </lineage>
</organism>
<accession>A0A183ASG5</accession>
<dbReference type="WBParaSite" id="ECPE_0000993101-mRNA-1">
    <property type="protein sequence ID" value="ECPE_0000993101-mRNA-1"/>
    <property type="gene ID" value="ECPE_0000993101"/>
</dbReference>
<evidence type="ECO:0000313" key="1">
    <source>
        <dbReference type="EMBL" id="VDP86153.1"/>
    </source>
</evidence>
<dbReference type="Proteomes" id="UP000272942">
    <property type="component" value="Unassembled WGS sequence"/>
</dbReference>
<reference evidence="1 2" key="2">
    <citation type="submission" date="2018-11" db="EMBL/GenBank/DDBJ databases">
        <authorList>
            <consortium name="Pathogen Informatics"/>
        </authorList>
    </citation>
    <scope>NUCLEOTIDE SEQUENCE [LARGE SCALE GENOMIC DNA]</scope>
    <source>
        <strain evidence="1 2">Egypt</strain>
    </source>
</reference>
<dbReference type="AlphaFoldDB" id="A0A183ASG5"/>
<evidence type="ECO:0000313" key="2">
    <source>
        <dbReference type="Proteomes" id="UP000272942"/>
    </source>
</evidence>
<proteinExistence type="predicted"/>
<dbReference type="EMBL" id="UZAN01048157">
    <property type="protein sequence ID" value="VDP86153.1"/>
    <property type="molecule type" value="Genomic_DNA"/>
</dbReference>
<name>A0A183ASG5_9TREM</name>
<sequence>MFDSSRKTNDEPALKKRRDATIGFRFSGACRSARTMQPNQIDSVWNGKSRLNPQAEYMNSLRVDSALERCIQMISAQLAQRFRRSVSAVMMSGMGTYGQMEQLRQCMLREFAGKIPPHHWNMLENTE</sequence>